<feature type="non-terminal residue" evidence="1">
    <location>
        <position position="311"/>
    </location>
</feature>
<evidence type="ECO:0000313" key="1">
    <source>
        <dbReference type="EMBL" id="CAG8734984.1"/>
    </source>
</evidence>
<organism evidence="1 2">
    <name type="scientific">Acaulospora colombiana</name>
    <dbReference type="NCBI Taxonomy" id="27376"/>
    <lineage>
        <taxon>Eukaryota</taxon>
        <taxon>Fungi</taxon>
        <taxon>Fungi incertae sedis</taxon>
        <taxon>Mucoromycota</taxon>
        <taxon>Glomeromycotina</taxon>
        <taxon>Glomeromycetes</taxon>
        <taxon>Diversisporales</taxon>
        <taxon>Acaulosporaceae</taxon>
        <taxon>Acaulospora</taxon>
    </lineage>
</organism>
<protein>
    <submittedName>
        <fullName evidence="1">14724_t:CDS:1</fullName>
    </submittedName>
</protein>
<keyword evidence="2" id="KW-1185">Reference proteome</keyword>
<dbReference type="Proteomes" id="UP000789525">
    <property type="component" value="Unassembled WGS sequence"/>
</dbReference>
<accession>A0ACA9Q2K0</accession>
<gene>
    <name evidence="1" type="ORF">ACOLOM_LOCUS11858</name>
</gene>
<sequence>MSSAVTDEKARLRHNAGNGTDESQEKPVAPSPSNLERGAGGTNDELLNTGKDETEPPLTKTRRFKEFTHRIQGKHVDRIPTFLEGLKYTVTASCKSDPPRFLGRFILGMGAGYRRDEADNLYLIFRYKFLLGVRDYGVGIPLCQVEPPYDIHPLLVSFLALIPLEKLLQFCSHQSMLYLGRTVGDLVNVTLMKYVTCLSRFHMYLTQISSAIEAILAILLLKKPNELRLLQGTIVGVTLLQLTLVPGVMFMAGGSRLMHQELHQTQNQLNQSMLTMGVMCLVIPAAFYAGLSSLASGEVQSYVTANGVVTE</sequence>
<reference evidence="1" key="1">
    <citation type="submission" date="2021-06" db="EMBL/GenBank/DDBJ databases">
        <authorList>
            <person name="Kallberg Y."/>
            <person name="Tangrot J."/>
            <person name="Rosling A."/>
        </authorList>
    </citation>
    <scope>NUCLEOTIDE SEQUENCE</scope>
    <source>
        <strain evidence="1">CL356</strain>
    </source>
</reference>
<evidence type="ECO:0000313" key="2">
    <source>
        <dbReference type="Proteomes" id="UP000789525"/>
    </source>
</evidence>
<proteinExistence type="predicted"/>
<comment type="caution">
    <text evidence="1">The sequence shown here is derived from an EMBL/GenBank/DDBJ whole genome shotgun (WGS) entry which is preliminary data.</text>
</comment>
<dbReference type="EMBL" id="CAJVPT010044772">
    <property type="protein sequence ID" value="CAG8734984.1"/>
    <property type="molecule type" value="Genomic_DNA"/>
</dbReference>
<name>A0ACA9Q2K0_9GLOM</name>